<dbReference type="Gene3D" id="3.30.70.2970">
    <property type="entry name" value="Protein of unknown function (DUF541), domain 2"/>
    <property type="match status" value="1"/>
</dbReference>
<feature type="signal peptide" evidence="2">
    <location>
        <begin position="1"/>
        <end position="24"/>
    </location>
</feature>
<reference evidence="3 4" key="1">
    <citation type="submission" date="2018-05" db="EMBL/GenBank/DDBJ databases">
        <title>Draft Genome Sequences for a Diverse set of 7 Haemophilus Species.</title>
        <authorList>
            <person name="Nichols M."/>
            <person name="Topaz N."/>
            <person name="Wang X."/>
            <person name="Wang X."/>
            <person name="Boxrud D."/>
        </authorList>
    </citation>
    <scope>NUCLEOTIDE SEQUENCE [LARGE SCALE GENOMIC DNA]</scope>
    <source>
        <strain evidence="3 4">C2002001239</strain>
    </source>
</reference>
<evidence type="ECO:0000313" key="4">
    <source>
        <dbReference type="Proteomes" id="UP000253872"/>
    </source>
</evidence>
<evidence type="ECO:0000256" key="1">
    <source>
        <dbReference type="SAM" id="MobiDB-lite"/>
    </source>
</evidence>
<keyword evidence="2" id="KW-0732">Signal</keyword>
<accession>A0A369YH02</accession>
<protein>
    <submittedName>
        <fullName evidence="3">DUF541 domain-containing protein</fullName>
    </submittedName>
</protein>
<dbReference type="RefSeq" id="WP_010128921.1">
    <property type="nucleotide sequence ID" value="NZ_QEPN01000006.1"/>
</dbReference>
<gene>
    <name evidence="3" type="ORF">DPV93_07615</name>
</gene>
<dbReference type="Proteomes" id="UP000253872">
    <property type="component" value="Unassembled WGS sequence"/>
</dbReference>
<evidence type="ECO:0000313" key="3">
    <source>
        <dbReference type="EMBL" id="RDE70868.1"/>
    </source>
</evidence>
<dbReference type="Pfam" id="PF04402">
    <property type="entry name" value="SIMPL"/>
    <property type="match status" value="1"/>
</dbReference>
<dbReference type="GO" id="GO:0006974">
    <property type="term" value="P:DNA damage response"/>
    <property type="evidence" value="ECO:0007669"/>
    <property type="project" value="TreeGrafter"/>
</dbReference>
<feature type="region of interest" description="Disordered" evidence="1">
    <location>
        <begin position="53"/>
        <end position="72"/>
    </location>
</feature>
<dbReference type="PANTHER" id="PTHR34387:SF1">
    <property type="entry name" value="PERIPLASMIC IMMUNOGENIC PROTEIN"/>
    <property type="match status" value="1"/>
</dbReference>
<dbReference type="PANTHER" id="PTHR34387">
    <property type="entry name" value="SLR1258 PROTEIN"/>
    <property type="match status" value="1"/>
</dbReference>
<dbReference type="Gene3D" id="3.30.110.170">
    <property type="entry name" value="Protein of unknown function (DUF541), domain 1"/>
    <property type="match status" value="1"/>
</dbReference>
<dbReference type="STRING" id="1035839.GCA_000238795_01161"/>
<dbReference type="InterPro" id="IPR007497">
    <property type="entry name" value="SIMPL/DUF541"/>
</dbReference>
<proteinExistence type="predicted"/>
<feature type="chain" id="PRO_5017052261" evidence="2">
    <location>
        <begin position="25"/>
        <end position="259"/>
    </location>
</feature>
<name>A0A369YH02_9PAST</name>
<organism evidence="3 4">
    <name type="scientific">Haemophilus sputorum</name>
    <dbReference type="NCBI Taxonomy" id="1078480"/>
    <lineage>
        <taxon>Bacteria</taxon>
        <taxon>Pseudomonadati</taxon>
        <taxon>Pseudomonadota</taxon>
        <taxon>Gammaproteobacteria</taxon>
        <taxon>Pasteurellales</taxon>
        <taxon>Pasteurellaceae</taxon>
        <taxon>Haemophilus</taxon>
    </lineage>
</organism>
<sequence length="259" mass="29136">MKPNLKKYWAVLPLAIATPFMVHAEGQTIGHVFEEQAKNDDNKTEFHFSTDVTREVEQDSMQASLSSRKEGKSVKELKSQVNEKLNKVMDLIKQYPSIEVSSNGIRTYPTYYTQKNGKRLIENWVAEGELVLKSKDLESMAKVLDNLGDNASIDNVSFSVSKEKLASLEDEMTLEIIQQFQHKAEVIQKGLNAKKYTLQNVRLNTPSDRASFSDGYYFAEERALSKMALSSGDKTSEPMILIPGKQIIKASADGSIQFE</sequence>
<comment type="caution">
    <text evidence="3">The sequence shown here is derived from an EMBL/GenBank/DDBJ whole genome shotgun (WGS) entry which is preliminary data.</text>
</comment>
<evidence type="ECO:0000256" key="2">
    <source>
        <dbReference type="SAM" id="SignalP"/>
    </source>
</evidence>
<dbReference type="EMBL" id="QEPN01000006">
    <property type="protein sequence ID" value="RDE70868.1"/>
    <property type="molecule type" value="Genomic_DNA"/>
</dbReference>
<dbReference type="InterPro" id="IPR052022">
    <property type="entry name" value="26kDa_periplasmic_antigen"/>
</dbReference>
<dbReference type="AlphaFoldDB" id="A0A369YH02"/>